<evidence type="ECO:0000313" key="1">
    <source>
        <dbReference type="EMBL" id="CAG9830231.1"/>
    </source>
</evidence>
<keyword evidence="2" id="KW-1185">Reference proteome</keyword>
<dbReference type="AlphaFoldDB" id="A0A9N9SXF2"/>
<dbReference type="Proteomes" id="UP001153709">
    <property type="component" value="Chromosome 2"/>
</dbReference>
<sequence>MTSRYQTFSFQGHHSLKQDNAQKLSKIMPTFLMYLQECQKKFDVPNRFLRSQLGMLTEDEEIKLGQFDLCTHIKMGLMTVTGDLVDTKIREIYKLQGQSDKHLDKILSQCRSHDRRTPEEKALFYVRCLQSFPLQHTKSTS</sequence>
<dbReference type="CDD" id="cd23992">
    <property type="entry name" value="PBP_GOBP"/>
    <property type="match status" value="1"/>
</dbReference>
<dbReference type="GO" id="GO:0005549">
    <property type="term" value="F:odorant binding"/>
    <property type="evidence" value="ECO:0007669"/>
    <property type="project" value="InterPro"/>
</dbReference>
<dbReference type="SUPFAM" id="SSF47565">
    <property type="entry name" value="Insect pheromone/odorant-binding proteins"/>
    <property type="match status" value="1"/>
</dbReference>
<proteinExistence type="predicted"/>
<protein>
    <submittedName>
        <fullName evidence="1">Uncharacterized protein</fullName>
    </submittedName>
</protein>
<accession>A0A9N9SXF2</accession>
<dbReference type="InterPro" id="IPR036728">
    <property type="entry name" value="PBP_GOBP_sf"/>
</dbReference>
<dbReference type="InterPro" id="IPR006170">
    <property type="entry name" value="PBP/GOBP"/>
</dbReference>
<dbReference type="Pfam" id="PF01395">
    <property type="entry name" value="PBP_GOBP"/>
    <property type="match status" value="1"/>
</dbReference>
<evidence type="ECO:0000313" key="2">
    <source>
        <dbReference type="Proteomes" id="UP001153709"/>
    </source>
</evidence>
<dbReference type="Gene3D" id="1.10.238.20">
    <property type="entry name" value="Pheromone/general odorant binding protein domain"/>
    <property type="match status" value="1"/>
</dbReference>
<organism evidence="1 2">
    <name type="scientific">Diabrotica balteata</name>
    <name type="common">Banded cucumber beetle</name>
    <dbReference type="NCBI Taxonomy" id="107213"/>
    <lineage>
        <taxon>Eukaryota</taxon>
        <taxon>Metazoa</taxon>
        <taxon>Ecdysozoa</taxon>
        <taxon>Arthropoda</taxon>
        <taxon>Hexapoda</taxon>
        <taxon>Insecta</taxon>
        <taxon>Pterygota</taxon>
        <taxon>Neoptera</taxon>
        <taxon>Endopterygota</taxon>
        <taxon>Coleoptera</taxon>
        <taxon>Polyphaga</taxon>
        <taxon>Cucujiformia</taxon>
        <taxon>Chrysomeloidea</taxon>
        <taxon>Chrysomelidae</taxon>
        <taxon>Galerucinae</taxon>
        <taxon>Diabroticina</taxon>
        <taxon>Diabroticites</taxon>
        <taxon>Diabrotica</taxon>
    </lineage>
</organism>
<dbReference type="EMBL" id="OU898277">
    <property type="protein sequence ID" value="CAG9830231.1"/>
    <property type="molecule type" value="Genomic_DNA"/>
</dbReference>
<name>A0A9N9SXF2_DIABA</name>
<gene>
    <name evidence="1" type="ORF">DIABBA_LOCUS3954</name>
</gene>
<reference evidence="1" key="1">
    <citation type="submission" date="2022-01" db="EMBL/GenBank/DDBJ databases">
        <authorList>
            <person name="King R."/>
        </authorList>
    </citation>
    <scope>NUCLEOTIDE SEQUENCE</scope>
</reference>